<sequence>MKLSKRNKKPLLLSDFLAHPVVVFLLSLLVIVLSFSLFRSREKAEVSEHSLASFESQTQKLTDEVTESRQELEFAQSDLSKEKVRRNELLQKKDGEIVVQIPEVNDLPIEEVATHSASPLEEWQELLFPELPF</sequence>
<reference evidence="3" key="1">
    <citation type="submission" date="2019-08" db="EMBL/GenBank/DDBJ databases">
        <authorList>
            <person name="Kucharzyk K."/>
            <person name="Murdoch R.W."/>
            <person name="Higgins S."/>
            <person name="Loffler F."/>
        </authorList>
    </citation>
    <scope>NUCLEOTIDE SEQUENCE</scope>
</reference>
<keyword evidence="2" id="KW-0812">Transmembrane</keyword>
<feature type="transmembrane region" description="Helical" evidence="2">
    <location>
        <begin position="16"/>
        <end position="38"/>
    </location>
</feature>
<dbReference type="EMBL" id="VSSQ01034738">
    <property type="protein sequence ID" value="MPM86776.1"/>
    <property type="molecule type" value="Genomic_DNA"/>
</dbReference>
<evidence type="ECO:0000313" key="3">
    <source>
        <dbReference type="EMBL" id="MPM86776.1"/>
    </source>
</evidence>
<keyword evidence="2" id="KW-1133">Transmembrane helix</keyword>
<name>A0A645DBG0_9ZZZZ</name>
<evidence type="ECO:0008006" key="4">
    <source>
        <dbReference type="Google" id="ProtNLM"/>
    </source>
</evidence>
<accession>A0A645DBG0</accession>
<feature type="coiled-coil region" evidence="1">
    <location>
        <begin position="51"/>
        <end position="92"/>
    </location>
</feature>
<evidence type="ECO:0000256" key="1">
    <source>
        <dbReference type="SAM" id="Coils"/>
    </source>
</evidence>
<comment type="caution">
    <text evidence="3">The sequence shown here is derived from an EMBL/GenBank/DDBJ whole genome shotgun (WGS) entry which is preliminary data.</text>
</comment>
<dbReference type="AlphaFoldDB" id="A0A645DBG0"/>
<proteinExistence type="predicted"/>
<protein>
    <recommendedName>
        <fullName evidence="4">Cell division protein FtsL</fullName>
    </recommendedName>
</protein>
<gene>
    <name evidence="3" type="ORF">SDC9_133868</name>
</gene>
<keyword evidence="1" id="KW-0175">Coiled coil</keyword>
<organism evidence="3">
    <name type="scientific">bioreactor metagenome</name>
    <dbReference type="NCBI Taxonomy" id="1076179"/>
    <lineage>
        <taxon>unclassified sequences</taxon>
        <taxon>metagenomes</taxon>
        <taxon>ecological metagenomes</taxon>
    </lineage>
</organism>
<evidence type="ECO:0000256" key="2">
    <source>
        <dbReference type="SAM" id="Phobius"/>
    </source>
</evidence>
<keyword evidence="2" id="KW-0472">Membrane</keyword>